<dbReference type="SUPFAM" id="SSF54928">
    <property type="entry name" value="RNA-binding domain, RBD"/>
    <property type="match status" value="1"/>
</dbReference>
<proteinExistence type="predicted"/>
<accession>A0AAV0YMT6</accession>
<dbReference type="GO" id="GO:0003676">
    <property type="term" value="F:nucleic acid binding"/>
    <property type="evidence" value="ECO:0007669"/>
    <property type="project" value="InterPro"/>
</dbReference>
<dbReference type="Proteomes" id="UP001157006">
    <property type="component" value="Chromosome 1L"/>
</dbReference>
<organism evidence="1 2">
    <name type="scientific">Vicia faba</name>
    <name type="common">Broad bean</name>
    <name type="synonym">Faba vulgaris</name>
    <dbReference type="NCBI Taxonomy" id="3906"/>
    <lineage>
        <taxon>Eukaryota</taxon>
        <taxon>Viridiplantae</taxon>
        <taxon>Streptophyta</taxon>
        <taxon>Embryophyta</taxon>
        <taxon>Tracheophyta</taxon>
        <taxon>Spermatophyta</taxon>
        <taxon>Magnoliopsida</taxon>
        <taxon>eudicotyledons</taxon>
        <taxon>Gunneridae</taxon>
        <taxon>Pentapetalae</taxon>
        <taxon>rosids</taxon>
        <taxon>fabids</taxon>
        <taxon>Fabales</taxon>
        <taxon>Fabaceae</taxon>
        <taxon>Papilionoideae</taxon>
        <taxon>50 kb inversion clade</taxon>
        <taxon>NPAAA clade</taxon>
        <taxon>Hologalegina</taxon>
        <taxon>IRL clade</taxon>
        <taxon>Fabeae</taxon>
        <taxon>Vicia</taxon>
    </lineage>
</organism>
<dbReference type="InterPro" id="IPR035979">
    <property type="entry name" value="RBD_domain_sf"/>
</dbReference>
<protein>
    <submittedName>
        <fullName evidence="1">Uncharacterized protein</fullName>
    </submittedName>
</protein>
<keyword evidence="2" id="KW-1185">Reference proteome</keyword>
<evidence type="ECO:0000313" key="1">
    <source>
        <dbReference type="EMBL" id="CAI8587405.1"/>
    </source>
</evidence>
<name>A0AAV0YMT6_VICFA</name>
<dbReference type="CDD" id="cd00590">
    <property type="entry name" value="RRM_SF"/>
    <property type="match status" value="1"/>
</dbReference>
<dbReference type="EMBL" id="OX451736">
    <property type="protein sequence ID" value="CAI8587405.1"/>
    <property type="molecule type" value="Genomic_DNA"/>
</dbReference>
<reference evidence="1 2" key="1">
    <citation type="submission" date="2023-01" db="EMBL/GenBank/DDBJ databases">
        <authorList>
            <person name="Kreplak J."/>
        </authorList>
    </citation>
    <scope>NUCLEOTIDE SEQUENCE [LARGE SCALE GENOMIC DNA]</scope>
</reference>
<dbReference type="AlphaFoldDB" id="A0AAV0YMT6"/>
<evidence type="ECO:0000313" key="2">
    <source>
        <dbReference type="Proteomes" id="UP001157006"/>
    </source>
</evidence>
<gene>
    <name evidence="1" type="ORF">VFH_I298080</name>
</gene>
<sequence length="167" mass="19646">MFIPPKRDKVGRRYGFVRYFNIADERLMATKLDNVILDGRNIFANIPRFQRSARDLTVSGSLNKERSNNFGYIPRQGYDVEEIKCLEKVVVGIMKISGMAFNMKQIFHDEGIFTIRGIPLGENLCMLEDLVEGDVANFIKERKKWWEQWFKMFGQWRLIDVDDERIA</sequence>